<organism evidence="1 2">
    <name type="scientific">Dorcoceras hygrometricum</name>
    <dbReference type="NCBI Taxonomy" id="472368"/>
    <lineage>
        <taxon>Eukaryota</taxon>
        <taxon>Viridiplantae</taxon>
        <taxon>Streptophyta</taxon>
        <taxon>Embryophyta</taxon>
        <taxon>Tracheophyta</taxon>
        <taxon>Spermatophyta</taxon>
        <taxon>Magnoliopsida</taxon>
        <taxon>eudicotyledons</taxon>
        <taxon>Gunneridae</taxon>
        <taxon>Pentapetalae</taxon>
        <taxon>asterids</taxon>
        <taxon>lamiids</taxon>
        <taxon>Lamiales</taxon>
        <taxon>Gesneriaceae</taxon>
        <taxon>Didymocarpoideae</taxon>
        <taxon>Trichosporeae</taxon>
        <taxon>Loxocarpinae</taxon>
        <taxon>Dorcoceras</taxon>
    </lineage>
</organism>
<gene>
    <name evidence="1" type="ORF">F511_31352</name>
</gene>
<reference evidence="1 2" key="1">
    <citation type="journal article" date="2015" name="Proc. Natl. Acad. Sci. U.S.A.">
        <title>The resurrection genome of Boea hygrometrica: A blueprint for survival of dehydration.</title>
        <authorList>
            <person name="Xiao L."/>
            <person name="Yang G."/>
            <person name="Zhang L."/>
            <person name="Yang X."/>
            <person name="Zhao S."/>
            <person name="Ji Z."/>
            <person name="Zhou Q."/>
            <person name="Hu M."/>
            <person name="Wang Y."/>
            <person name="Chen M."/>
            <person name="Xu Y."/>
            <person name="Jin H."/>
            <person name="Xiao X."/>
            <person name="Hu G."/>
            <person name="Bao F."/>
            <person name="Hu Y."/>
            <person name="Wan P."/>
            <person name="Li L."/>
            <person name="Deng X."/>
            <person name="Kuang T."/>
            <person name="Xiang C."/>
            <person name="Zhu J.K."/>
            <person name="Oliver M.J."/>
            <person name="He Y."/>
        </authorList>
    </citation>
    <scope>NUCLEOTIDE SEQUENCE [LARGE SCALE GENOMIC DNA]</scope>
    <source>
        <strain evidence="2">cv. XS01</strain>
    </source>
</reference>
<sequence>MNPSSCYYELMDPCVHGMVKWQHRGVRDPESSEFPSSKILTDKTIHRYIAVIDKSGAQEPADALKVKKAPRTKVASKKRPADFPLDVPVLKKKRTSKKTSPLEMVAVAQEAVPIQMIETSAETNSNQPAGETDGVKAVDADVDAPTAKIDEQVADPSAIDETSVRECFEPAVEVPAEAVDADVDALTAKIDEQVLIC</sequence>
<dbReference type="EMBL" id="KV010212">
    <property type="protein sequence ID" value="KZV27966.1"/>
    <property type="molecule type" value="Genomic_DNA"/>
</dbReference>
<accession>A0A2Z7B2Q4</accession>
<dbReference type="Proteomes" id="UP000250235">
    <property type="component" value="Unassembled WGS sequence"/>
</dbReference>
<evidence type="ECO:0000313" key="1">
    <source>
        <dbReference type="EMBL" id="KZV27966.1"/>
    </source>
</evidence>
<keyword evidence="2" id="KW-1185">Reference proteome</keyword>
<proteinExistence type="predicted"/>
<protein>
    <submittedName>
        <fullName evidence="1">Uncharacterized protein</fullName>
    </submittedName>
</protein>
<name>A0A2Z7B2Q4_9LAMI</name>
<evidence type="ECO:0000313" key="2">
    <source>
        <dbReference type="Proteomes" id="UP000250235"/>
    </source>
</evidence>
<dbReference type="AlphaFoldDB" id="A0A2Z7B2Q4"/>